<organism evidence="2 3">
    <name type="scientific">Abyssalbus ytuae</name>
    <dbReference type="NCBI Taxonomy" id="2926907"/>
    <lineage>
        <taxon>Bacteria</taxon>
        <taxon>Pseudomonadati</taxon>
        <taxon>Bacteroidota</taxon>
        <taxon>Flavobacteriia</taxon>
        <taxon>Flavobacteriales</taxon>
        <taxon>Flavobacteriaceae</taxon>
        <taxon>Abyssalbus</taxon>
    </lineage>
</organism>
<dbReference type="Proteomes" id="UP000831290">
    <property type="component" value="Chromosome"/>
</dbReference>
<evidence type="ECO:0000313" key="3">
    <source>
        <dbReference type="Proteomes" id="UP000831290"/>
    </source>
</evidence>
<feature type="domain" description="DUF4332" evidence="1">
    <location>
        <begin position="100"/>
        <end position="218"/>
    </location>
</feature>
<dbReference type="InterPro" id="IPR025567">
    <property type="entry name" value="DUF4332"/>
</dbReference>
<proteinExistence type="predicted"/>
<dbReference type="KEGG" id="fbm:MQE35_06440"/>
<gene>
    <name evidence="2" type="ORF">MQE35_06440</name>
</gene>
<keyword evidence="3" id="KW-1185">Reference proteome</keyword>
<name>A0A9E7CUT4_9FLAO</name>
<protein>
    <submittedName>
        <fullName evidence="2">DUF4332 domain-containing protein</fullName>
    </submittedName>
</protein>
<dbReference type="RefSeq" id="WP_255845544.1">
    <property type="nucleotide sequence ID" value="NZ_CP094358.1"/>
</dbReference>
<dbReference type="Pfam" id="PF14229">
    <property type="entry name" value="DUF4332"/>
    <property type="match status" value="1"/>
</dbReference>
<sequence>MGYYIDLGKITIDDYKTKLQSAYLPPSRMVLKEKLDERFEYFKNIGIKNVKELVQLLKKKEKFAELSKVECFSGDYLTILLRELKSILPKPNKIADFTEIAKDAISKLEKTGITNTQKLYDKVIKKSDRKNLADSTGIDDQEILQLTQLTDLSRIKWVGATYAQILYNLGADTVEKVTNSDPVDLHVRINQMIKEKNIFKGSIGLNDVKILIESAGELPLEIEY</sequence>
<evidence type="ECO:0000259" key="1">
    <source>
        <dbReference type="Pfam" id="PF14229"/>
    </source>
</evidence>
<dbReference type="EMBL" id="CP094358">
    <property type="protein sequence ID" value="UOB18927.1"/>
    <property type="molecule type" value="Genomic_DNA"/>
</dbReference>
<dbReference type="AlphaFoldDB" id="A0A9E7CUT4"/>
<accession>A0A9E7CUT4</accession>
<reference evidence="2" key="1">
    <citation type="submission" date="2022-03" db="EMBL/GenBank/DDBJ databases">
        <title>Description of Abyssus ytuae gen. nov., sp. nov., a novel member of the family Flavobacteriaceae isolated from the sediment of Mariana Trench.</title>
        <authorList>
            <person name="Zhang J."/>
            <person name="Xu X."/>
        </authorList>
    </citation>
    <scope>NUCLEOTIDE SEQUENCE</scope>
    <source>
        <strain evidence="2">MT3330</strain>
    </source>
</reference>
<evidence type="ECO:0000313" key="2">
    <source>
        <dbReference type="EMBL" id="UOB18927.1"/>
    </source>
</evidence>